<feature type="region of interest" description="Disordered" evidence="5">
    <location>
        <begin position="254"/>
        <end position="348"/>
    </location>
</feature>
<feature type="compositionally biased region" description="Low complexity" evidence="5">
    <location>
        <begin position="1008"/>
        <end position="1017"/>
    </location>
</feature>
<comment type="subcellular location">
    <subcellularLocation>
        <location evidence="1">Nucleus</location>
    </subcellularLocation>
</comment>
<evidence type="ECO:0000256" key="5">
    <source>
        <dbReference type="SAM" id="MobiDB-lite"/>
    </source>
</evidence>
<dbReference type="EMBL" id="JBHFFA010000004">
    <property type="protein sequence ID" value="KAL2629416.1"/>
    <property type="molecule type" value="Genomic_DNA"/>
</dbReference>
<evidence type="ECO:0000256" key="2">
    <source>
        <dbReference type="ARBA" id="ARBA00022884"/>
    </source>
</evidence>
<feature type="compositionally biased region" description="Low complexity" evidence="5">
    <location>
        <begin position="1090"/>
        <end position="1120"/>
    </location>
</feature>
<dbReference type="GO" id="GO:0003723">
    <property type="term" value="F:RNA binding"/>
    <property type="evidence" value="ECO:0007669"/>
    <property type="project" value="UniProtKB-UniRule"/>
</dbReference>
<dbReference type="Pfam" id="PF07744">
    <property type="entry name" value="SPOC"/>
    <property type="match status" value="1"/>
</dbReference>
<feature type="region of interest" description="Disordered" evidence="5">
    <location>
        <begin position="589"/>
        <end position="655"/>
    </location>
</feature>
<dbReference type="InterPro" id="IPR000504">
    <property type="entry name" value="RRM_dom"/>
</dbReference>
<dbReference type="SUPFAM" id="SSF54928">
    <property type="entry name" value="RNA-binding domain, RBD"/>
    <property type="match status" value="3"/>
</dbReference>
<feature type="compositionally biased region" description="Pro residues" evidence="5">
    <location>
        <begin position="906"/>
        <end position="919"/>
    </location>
</feature>
<feature type="region of interest" description="Disordered" evidence="5">
    <location>
        <begin position="79"/>
        <end position="108"/>
    </location>
</feature>
<dbReference type="InterPro" id="IPR012677">
    <property type="entry name" value="Nucleotide-bd_a/b_plait_sf"/>
</dbReference>
<dbReference type="SMART" id="SM00360">
    <property type="entry name" value="RRM"/>
    <property type="match status" value="3"/>
</dbReference>
<evidence type="ECO:0000256" key="4">
    <source>
        <dbReference type="PROSITE-ProRule" id="PRU00176"/>
    </source>
</evidence>
<sequence>MVYLIMFASLPTNFSSWSQGFLGNSGARYFQLRRLKSEEIIVLAAAGDRRGERPGGPGPAFPAPPLRGGFPVDYGPRVDDRRFTSQAPSRTIIAKGQQQLSDDQDEAPPSRHLWVGNVSQEVTEGNLVEKFSKYGPIESVTVYSQRNYAFINFKNLEHAQDAKNALQGVVLGGLAMRIEFAKGAKPSRHLWVGGIGSTVTREVIEGEFKRFGMLEDFKFLRDRNCAFVDYVRIEDAIAAVDSLNRKRLGDEELRVDFGRSQPPKRETRPGSTVGDDWGNPSRDVRGPLDQFARGPSDSYRGPPDGFRESDRGPQPAVDIFRGSEGFQGGVGTAASGPGPGRGRDKEEPSDVLWVGFPLLSKVDEEGLRRAFMPYGEVERVKTFPGRTYAFVQFKNVEEATRAKNSLEGKLFNDPRVHIRFSNSEIGPVDNPRTESLVSPTGGRESGSFSDKSMVSRIPATDRFASTNPPLRPTGLRPEYYPGGLARGAALARAAAVAGSGLATGRGAGRGLAPDARMPVDERSYQTGGQGGRSLPNARPGSRAPYEDGWDIPDDEIMSRESKRMRVLNGGPEAAYNSNYDGGRRYSEADGFGPVTDTGNGYGGLQSRSTGPGDDYMQGSGVPRPRIGPLQFDPPRPVPQAQSQLHAGGPPGPAKRETVVPEIGVVGINEGWRWHGTIAKGGTPVCRARCLPVGKGIDVTVPDVVNCTARTDLDMLAKHVYQAGDFGVVFFVPETDPDVPPYRDFMHYLGEKHRAGVAKLADGTTLFLVPPSEFSERVLKVPGNNCLFGVVLKAPQPIPAPYVQPQAGPPQQMHPPQPLPSQSPQQSSMSHSQPYSQSQGPPLSNGLPAQENGSFQGPPPPQGRPPVSVATRSNITQSQISSLSGGLPSGLTPELIASLTALLPQQGPGPAPPTSTPPPMSASNLLPPTNGGTGPGGFLNRGDPPSGGSAAPSMPAPSSIDNRSNFRPAQGGQPPQIASQGWPSNHSEHQSASGNHLTSSAEQGPGFALSSQQPQLSLPVPPNQPQPLPGAPTSQSQLGFSGSQSQGFPTPAFMGQPPPQQPRPPQHPPPQLGGTPQLPADQLAQLTALLTQRQQQPAQQQQAAQLLQQHYQQQPPAGHPAHPQPPLPPHQPQTQNYNQQPNQPPQYPQHGPSQPQWGQGPQLSQQSSQNAVHAPASSVSGGGWDHGAVNQPLFCSKCNISKPRGKVITTSDDASVAAVTTARSVQSLLLYMTTWFSDLYSTLYSCSGKNSSLNWFSKRCSTMRRVFAVVLKMSSTSCAE</sequence>
<dbReference type="FunFam" id="3.30.70.330:FF:000415">
    <property type="entry name" value="Flowering time control protein FPA"/>
    <property type="match status" value="1"/>
</dbReference>
<comment type="caution">
    <text evidence="7">The sequence shown here is derived from an EMBL/GenBank/DDBJ whole genome shotgun (WGS) entry which is preliminary data.</text>
</comment>
<evidence type="ECO:0000313" key="7">
    <source>
        <dbReference type="EMBL" id="KAL2629416.1"/>
    </source>
</evidence>
<dbReference type="CDD" id="cd21546">
    <property type="entry name" value="SPOC_FPA-like"/>
    <property type="match status" value="1"/>
</dbReference>
<feature type="compositionally biased region" description="Pro residues" evidence="5">
    <location>
        <begin position="1055"/>
        <end position="1070"/>
    </location>
</feature>
<dbReference type="CDD" id="cd00590">
    <property type="entry name" value="RRM_SF"/>
    <property type="match status" value="2"/>
</dbReference>
<dbReference type="InterPro" id="IPR035979">
    <property type="entry name" value="RBD_domain_sf"/>
</dbReference>
<dbReference type="GO" id="GO:0005634">
    <property type="term" value="C:nucleus"/>
    <property type="evidence" value="ECO:0007669"/>
    <property type="project" value="UniProtKB-SubCell"/>
</dbReference>
<evidence type="ECO:0000313" key="8">
    <source>
        <dbReference type="Proteomes" id="UP001605036"/>
    </source>
</evidence>
<feature type="compositionally biased region" description="Pro residues" evidence="5">
    <location>
        <begin position="1018"/>
        <end position="1029"/>
    </location>
</feature>
<dbReference type="Gene3D" id="3.30.70.330">
    <property type="match status" value="3"/>
</dbReference>
<protein>
    <recommendedName>
        <fullName evidence="6">RRM domain-containing protein</fullName>
    </recommendedName>
</protein>
<feature type="compositionally biased region" description="Low complexity" evidence="5">
    <location>
        <begin position="1131"/>
        <end position="1140"/>
    </location>
</feature>
<feature type="region of interest" description="Disordered" evidence="5">
    <location>
        <begin position="520"/>
        <end position="554"/>
    </location>
</feature>
<name>A0ABD1YF57_9MARC</name>
<keyword evidence="3" id="KW-0539">Nucleus</keyword>
<accession>A0ABD1YF57</accession>
<dbReference type="InterPro" id="IPR012921">
    <property type="entry name" value="SPOC_C"/>
</dbReference>
<feature type="compositionally biased region" description="Polar residues" evidence="5">
    <location>
        <begin position="975"/>
        <end position="1001"/>
    </location>
</feature>
<feature type="domain" description="RRM" evidence="6">
    <location>
        <begin position="111"/>
        <end position="183"/>
    </location>
</feature>
<feature type="compositionally biased region" description="Low complexity" evidence="5">
    <location>
        <begin position="821"/>
        <end position="838"/>
    </location>
</feature>
<evidence type="ECO:0000259" key="6">
    <source>
        <dbReference type="PROSITE" id="PS50102"/>
    </source>
</evidence>
<evidence type="ECO:0000256" key="3">
    <source>
        <dbReference type="ARBA" id="ARBA00023242"/>
    </source>
</evidence>
<keyword evidence="8" id="KW-1185">Reference proteome</keyword>
<feature type="domain" description="RRM" evidence="6">
    <location>
        <begin position="349"/>
        <end position="423"/>
    </location>
</feature>
<feature type="compositionally biased region" description="Low complexity" evidence="5">
    <location>
        <begin position="1147"/>
        <end position="1168"/>
    </location>
</feature>
<feature type="compositionally biased region" description="Pro residues" evidence="5">
    <location>
        <begin position="1121"/>
        <end position="1130"/>
    </location>
</feature>
<dbReference type="PANTHER" id="PTHR23189">
    <property type="entry name" value="RNA RECOGNITION MOTIF-CONTAINING"/>
    <property type="match status" value="1"/>
</dbReference>
<evidence type="ECO:0000256" key="1">
    <source>
        <dbReference type="ARBA" id="ARBA00004123"/>
    </source>
</evidence>
<feature type="compositionally biased region" description="Low complexity" evidence="5">
    <location>
        <begin position="939"/>
        <end position="958"/>
    </location>
</feature>
<feature type="region of interest" description="Disordered" evidence="5">
    <location>
        <begin position="800"/>
        <end position="868"/>
    </location>
</feature>
<dbReference type="AlphaFoldDB" id="A0ABD1YF57"/>
<dbReference type="Proteomes" id="UP001605036">
    <property type="component" value="Unassembled WGS sequence"/>
</dbReference>
<proteinExistence type="predicted"/>
<organism evidence="7 8">
    <name type="scientific">Riccia fluitans</name>
    <dbReference type="NCBI Taxonomy" id="41844"/>
    <lineage>
        <taxon>Eukaryota</taxon>
        <taxon>Viridiplantae</taxon>
        <taxon>Streptophyta</taxon>
        <taxon>Embryophyta</taxon>
        <taxon>Marchantiophyta</taxon>
        <taxon>Marchantiopsida</taxon>
        <taxon>Marchantiidae</taxon>
        <taxon>Marchantiales</taxon>
        <taxon>Ricciaceae</taxon>
        <taxon>Riccia</taxon>
    </lineage>
</organism>
<feature type="region of interest" description="Disordered" evidence="5">
    <location>
        <begin position="902"/>
        <end position="1077"/>
    </location>
</feature>
<dbReference type="PROSITE" id="PS50102">
    <property type="entry name" value="RRM"/>
    <property type="match status" value="3"/>
</dbReference>
<feature type="compositionally biased region" description="Pro residues" evidence="5">
    <location>
        <begin position="811"/>
        <end position="820"/>
    </location>
</feature>
<reference evidence="7 8" key="1">
    <citation type="submission" date="2024-09" db="EMBL/GenBank/DDBJ databases">
        <title>Chromosome-scale assembly of Riccia fluitans.</title>
        <authorList>
            <person name="Paukszto L."/>
            <person name="Sawicki J."/>
            <person name="Karawczyk K."/>
            <person name="Piernik-Szablinska J."/>
            <person name="Szczecinska M."/>
            <person name="Mazdziarz M."/>
        </authorList>
    </citation>
    <scope>NUCLEOTIDE SEQUENCE [LARGE SCALE GENOMIC DNA]</scope>
    <source>
        <strain evidence="7">Rf_01</strain>
        <tissue evidence="7">Aerial parts of the thallus</tissue>
    </source>
</reference>
<feature type="domain" description="RRM" evidence="6">
    <location>
        <begin position="188"/>
        <end position="260"/>
    </location>
</feature>
<gene>
    <name evidence="7" type="ORF">R1flu_014102</name>
</gene>
<feature type="region of interest" description="Disordered" evidence="5">
    <location>
        <begin position="1090"/>
        <end position="1182"/>
    </location>
</feature>
<feature type="region of interest" description="Disordered" evidence="5">
    <location>
        <begin position="422"/>
        <end position="450"/>
    </location>
</feature>
<dbReference type="Pfam" id="PF00076">
    <property type="entry name" value="RRM_1"/>
    <property type="match status" value="3"/>
</dbReference>
<feature type="compositionally biased region" description="Low complexity" evidence="5">
    <location>
        <begin position="1033"/>
        <end position="1047"/>
    </location>
</feature>
<keyword evidence="2 4" id="KW-0694">RNA-binding</keyword>
<feature type="compositionally biased region" description="Basic and acidic residues" evidence="5">
    <location>
        <begin position="254"/>
        <end position="268"/>
    </location>
</feature>